<dbReference type="PROSITE" id="PS50994">
    <property type="entry name" value="INTEGRASE"/>
    <property type="match status" value="1"/>
</dbReference>
<organism evidence="3 4">
    <name type="scientific">Flavobacterium branchiophilum</name>
    <dbReference type="NCBI Taxonomy" id="55197"/>
    <lineage>
        <taxon>Bacteria</taxon>
        <taxon>Pseudomonadati</taxon>
        <taxon>Bacteroidota</taxon>
        <taxon>Flavobacteriia</taxon>
        <taxon>Flavobacteriales</taxon>
        <taxon>Flavobacteriaceae</taxon>
        <taxon>Flavobacterium</taxon>
    </lineage>
</organism>
<dbReference type="GO" id="GO:0003676">
    <property type="term" value="F:nucleic acid binding"/>
    <property type="evidence" value="ECO:0007669"/>
    <property type="project" value="InterPro"/>
</dbReference>
<accession>A0A2H3K9W6</accession>
<dbReference type="Proteomes" id="UP000220828">
    <property type="component" value="Unassembled WGS sequence"/>
</dbReference>
<keyword evidence="1" id="KW-0812">Transmembrane</keyword>
<dbReference type="InterPro" id="IPR012337">
    <property type="entry name" value="RNaseH-like_sf"/>
</dbReference>
<sequence length="474" mass="55346">MLLLIICSDSSQLFKWATFSNSISFCVVSISSLIAISLFFICSKYMSKYNNYHTGVKTCFALGLQEQLLPQTFIESIPNSTSHYWKRENPDKYLGSDYVSQIEEGLDDTKLFLDKRLVLGRKAFLKLGRLYIAIITLIGKENFKKLIKSNRNIFVDLIENLGDDFPIEKKVLLRFLQISEQQYAFWLSDRKFACSKSLIGQCFKRRPKQISNKEVTVLKKYMNNSKFKTWCIRSIWGKALRDGAISMAESTWYKYARKLGYSQARKLEKKPRKKGSFNATRPNETWHMDISQYKTLDNVIFYIYTVVDNFSRKIIVWDISTKKCSKIRTDTVKRAIQNEFDITIGNQSLDLIVDGGTENNNKTIHDFIKNCEVTINKKIALKDVMFSNSIVEGPYKIMKSYYFRTKEILSTTIYEELKFFIEDYNNNRPCNKHKIYAPNEVHQNPELANIKIVLDKSNQQRLEENRNYCCKLSA</sequence>
<dbReference type="OrthoDB" id="9815231at2"/>
<dbReference type="Gene3D" id="3.30.420.10">
    <property type="entry name" value="Ribonuclease H-like superfamily/Ribonuclease H"/>
    <property type="match status" value="1"/>
</dbReference>
<comment type="caution">
    <text evidence="3">The sequence shown here is derived from an EMBL/GenBank/DDBJ whole genome shotgun (WGS) entry which is preliminary data.</text>
</comment>
<dbReference type="GO" id="GO:0015074">
    <property type="term" value="P:DNA integration"/>
    <property type="evidence" value="ECO:0007669"/>
    <property type="project" value="InterPro"/>
</dbReference>
<evidence type="ECO:0000313" key="3">
    <source>
        <dbReference type="EMBL" id="PDS21794.1"/>
    </source>
</evidence>
<dbReference type="InterPro" id="IPR036397">
    <property type="entry name" value="RNaseH_sf"/>
</dbReference>
<reference evidence="3 4" key="1">
    <citation type="submission" date="2017-09" db="EMBL/GenBank/DDBJ databases">
        <title>Whole genomes of Flavobacteriaceae.</title>
        <authorList>
            <person name="Stine C."/>
            <person name="Li C."/>
            <person name="Tadesse D."/>
        </authorList>
    </citation>
    <scope>NUCLEOTIDE SEQUENCE [LARGE SCALE GENOMIC DNA]</scope>
    <source>
        <strain evidence="3 4">ATCC 35036</strain>
    </source>
</reference>
<dbReference type="EMBL" id="PCMW01000147">
    <property type="protein sequence ID" value="PDS21794.1"/>
    <property type="molecule type" value="Genomic_DNA"/>
</dbReference>
<protein>
    <recommendedName>
        <fullName evidence="2">Integrase catalytic domain-containing protein</fullName>
    </recommendedName>
</protein>
<dbReference type="SUPFAM" id="SSF53098">
    <property type="entry name" value="Ribonuclease H-like"/>
    <property type="match status" value="1"/>
</dbReference>
<evidence type="ECO:0000256" key="1">
    <source>
        <dbReference type="SAM" id="Phobius"/>
    </source>
</evidence>
<proteinExistence type="predicted"/>
<evidence type="ECO:0000313" key="4">
    <source>
        <dbReference type="Proteomes" id="UP000220828"/>
    </source>
</evidence>
<keyword evidence="1" id="KW-0472">Membrane</keyword>
<feature type="transmembrane region" description="Helical" evidence="1">
    <location>
        <begin position="22"/>
        <end position="42"/>
    </location>
</feature>
<dbReference type="Pfam" id="PF00665">
    <property type="entry name" value="rve"/>
    <property type="match status" value="1"/>
</dbReference>
<feature type="domain" description="Integrase catalytic" evidence="2">
    <location>
        <begin position="278"/>
        <end position="446"/>
    </location>
</feature>
<evidence type="ECO:0000259" key="2">
    <source>
        <dbReference type="PROSITE" id="PS50994"/>
    </source>
</evidence>
<dbReference type="AlphaFoldDB" id="A0A2H3K9W6"/>
<dbReference type="InterPro" id="IPR001584">
    <property type="entry name" value="Integrase_cat-core"/>
</dbReference>
<gene>
    <name evidence="3" type="ORF">B0A77_15085</name>
</gene>
<name>A0A2H3K9W6_9FLAO</name>
<keyword evidence="1" id="KW-1133">Transmembrane helix</keyword>